<dbReference type="InterPro" id="IPR042099">
    <property type="entry name" value="ANL_N_sf"/>
</dbReference>
<reference evidence="3" key="1">
    <citation type="submission" date="2016-11" db="EMBL/GenBank/DDBJ databases">
        <authorList>
            <person name="Varghese N."/>
            <person name="Submissions S."/>
        </authorList>
    </citation>
    <scope>NUCLEOTIDE SEQUENCE [LARGE SCALE GENOMIC DNA]</scope>
    <source>
        <strain evidence="3">DSM 27370</strain>
    </source>
</reference>
<dbReference type="STRING" id="1346286.SAMN05444362_10680"/>
<dbReference type="InterPro" id="IPR000873">
    <property type="entry name" value="AMP-dep_synth/lig_dom"/>
</dbReference>
<dbReference type="GO" id="GO:0016874">
    <property type="term" value="F:ligase activity"/>
    <property type="evidence" value="ECO:0007669"/>
    <property type="project" value="UniProtKB-KW"/>
</dbReference>
<evidence type="ECO:0000313" key="3">
    <source>
        <dbReference type="Proteomes" id="UP000184480"/>
    </source>
</evidence>
<dbReference type="EMBL" id="FQUC01000006">
    <property type="protein sequence ID" value="SHF42254.1"/>
    <property type="molecule type" value="Genomic_DNA"/>
</dbReference>
<organism evidence="2 3">
    <name type="scientific">Dysgonomonas macrotermitis</name>
    <dbReference type="NCBI Taxonomy" id="1346286"/>
    <lineage>
        <taxon>Bacteria</taxon>
        <taxon>Pseudomonadati</taxon>
        <taxon>Bacteroidota</taxon>
        <taxon>Bacteroidia</taxon>
        <taxon>Bacteroidales</taxon>
        <taxon>Dysgonomonadaceae</taxon>
        <taxon>Dysgonomonas</taxon>
    </lineage>
</organism>
<dbReference type="OrthoDB" id="8870348at2"/>
<gene>
    <name evidence="2" type="ORF">SAMN05444362_10680</name>
</gene>
<sequence>MYEFDRNKQTIAIEGKTYSGKDFGKIPDSGDKLFRRSLYTFLHEWFSDSPTLSVQTSGSTGIPKEILIEKDRMMQSARLTCSFLGLEKGDTALLCMDLKYIGAKMVVVRSLIAGLNLHIIPPSGNPLKQTDIPYDFAAMVPLQIYNSLQDEIEKERLSNIKHLIIGGGAIDPNIATAIHSFPNNVYSTYGMTETLSHIALRKLNGANASDRYFPFESVSLSLSDDNTLIIDAPLVNPEKLHTNDIAELLDDGSFRIIGRKDNIINSGGIKIQIEEVEKQLKQIIPVSFAISSLPDPKFGEIVVLVIEGSFDIDESVIANTLPPYSTPKKIISVDTIPLTENGKISRAKLKELILKAY</sequence>
<dbReference type="AlphaFoldDB" id="A0A1M5BI33"/>
<dbReference type="InterPro" id="IPR050237">
    <property type="entry name" value="ATP-dep_AMP-bd_enzyme"/>
</dbReference>
<keyword evidence="3" id="KW-1185">Reference proteome</keyword>
<accession>A0A1M5BI33</accession>
<name>A0A1M5BI33_9BACT</name>
<dbReference type="Proteomes" id="UP000184480">
    <property type="component" value="Unassembled WGS sequence"/>
</dbReference>
<dbReference type="PANTHER" id="PTHR43767">
    <property type="entry name" value="LONG-CHAIN-FATTY-ACID--COA LIGASE"/>
    <property type="match status" value="1"/>
</dbReference>
<keyword evidence="2" id="KW-0436">Ligase</keyword>
<feature type="domain" description="AMP-dependent synthetase/ligase" evidence="1">
    <location>
        <begin position="56"/>
        <end position="208"/>
    </location>
</feature>
<evidence type="ECO:0000313" key="2">
    <source>
        <dbReference type="EMBL" id="SHF42254.1"/>
    </source>
</evidence>
<dbReference type="Gene3D" id="3.40.50.12780">
    <property type="entry name" value="N-terminal domain of ligase-like"/>
    <property type="match status" value="1"/>
</dbReference>
<dbReference type="SUPFAM" id="SSF56801">
    <property type="entry name" value="Acetyl-CoA synthetase-like"/>
    <property type="match status" value="1"/>
</dbReference>
<proteinExistence type="predicted"/>
<dbReference type="Gene3D" id="3.30.300.30">
    <property type="match status" value="1"/>
</dbReference>
<evidence type="ECO:0000259" key="1">
    <source>
        <dbReference type="Pfam" id="PF00501"/>
    </source>
</evidence>
<dbReference type="InterPro" id="IPR045851">
    <property type="entry name" value="AMP-bd_C_sf"/>
</dbReference>
<dbReference type="PANTHER" id="PTHR43767:SF10">
    <property type="entry name" value="SURFACTIN SYNTHASE SUBUNIT 1"/>
    <property type="match status" value="1"/>
</dbReference>
<dbReference type="Pfam" id="PF00501">
    <property type="entry name" value="AMP-binding"/>
    <property type="match status" value="1"/>
</dbReference>
<dbReference type="RefSeq" id="WP_062180309.1">
    <property type="nucleotide sequence ID" value="NZ_BBXL01000009.1"/>
</dbReference>
<protein>
    <submittedName>
        <fullName evidence="2">O-succinylbenzoic acid--CoA ligase</fullName>
    </submittedName>
</protein>